<accession>A0A8H7ZUQ0</accession>
<dbReference type="Proteomes" id="UP000673691">
    <property type="component" value="Unassembled WGS sequence"/>
</dbReference>
<evidence type="ECO:0000256" key="2">
    <source>
        <dbReference type="SAM" id="Phobius"/>
    </source>
</evidence>
<feature type="compositionally biased region" description="Basic and acidic residues" evidence="1">
    <location>
        <begin position="1"/>
        <end position="24"/>
    </location>
</feature>
<organism evidence="3 4">
    <name type="scientific">Olpidium bornovanus</name>
    <dbReference type="NCBI Taxonomy" id="278681"/>
    <lineage>
        <taxon>Eukaryota</taxon>
        <taxon>Fungi</taxon>
        <taxon>Fungi incertae sedis</taxon>
        <taxon>Olpidiomycota</taxon>
        <taxon>Olpidiomycotina</taxon>
        <taxon>Olpidiomycetes</taxon>
        <taxon>Olpidiales</taxon>
        <taxon>Olpidiaceae</taxon>
        <taxon>Olpidium</taxon>
    </lineage>
</organism>
<evidence type="ECO:0000256" key="1">
    <source>
        <dbReference type="SAM" id="MobiDB-lite"/>
    </source>
</evidence>
<sequence>MMKSTDVARTERNETKRKPNENRTNHFSQAALPHPLRPAGPRRTCQSGSTAYLSAQPPSVRETPLPAACAAGFLMLKVLDEPARGLISRREDVGSRPQPPRRPFHISPLFPGLTGSCALLPENRLFRFFQTRLLVIFLVFCVVVYLRTAHVRYGAVWLGRGKINAKTFAHVPGDRFSTSYGERARWPFGVSFSVERRRLDWTKQQQRFSRVLLTYR</sequence>
<evidence type="ECO:0000313" key="4">
    <source>
        <dbReference type="Proteomes" id="UP000673691"/>
    </source>
</evidence>
<evidence type="ECO:0000313" key="3">
    <source>
        <dbReference type="EMBL" id="KAG5459660.1"/>
    </source>
</evidence>
<name>A0A8H7ZUQ0_9FUNG</name>
<dbReference type="EMBL" id="JAEFCI010006476">
    <property type="protein sequence ID" value="KAG5459660.1"/>
    <property type="molecule type" value="Genomic_DNA"/>
</dbReference>
<reference evidence="3 4" key="1">
    <citation type="journal article" name="Sci. Rep.">
        <title>Genome-scale phylogenetic analyses confirm Olpidium as the closest living zoosporic fungus to the non-flagellated, terrestrial fungi.</title>
        <authorList>
            <person name="Chang Y."/>
            <person name="Rochon D."/>
            <person name="Sekimoto S."/>
            <person name="Wang Y."/>
            <person name="Chovatia M."/>
            <person name="Sandor L."/>
            <person name="Salamov A."/>
            <person name="Grigoriev I.V."/>
            <person name="Stajich J.E."/>
            <person name="Spatafora J.W."/>
        </authorList>
    </citation>
    <scope>NUCLEOTIDE SEQUENCE [LARGE SCALE GENOMIC DNA]</scope>
    <source>
        <strain evidence="3">S191</strain>
    </source>
</reference>
<feature type="compositionally biased region" description="Polar residues" evidence="1">
    <location>
        <begin position="44"/>
        <end position="57"/>
    </location>
</feature>
<gene>
    <name evidence="3" type="ORF">BJ554DRAFT_8391</name>
</gene>
<keyword evidence="2" id="KW-1133">Transmembrane helix</keyword>
<comment type="caution">
    <text evidence="3">The sequence shown here is derived from an EMBL/GenBank/DDBJ whole genome shotgun (WGS) entry which is preliminary data.</text>
</comment>
<dbReference type="AlphaFoldDB" id="A0A8H7ZUQ0"/>
<protein>
    <submittedName>
        <fullName evidence="3">Uncharacterized protein</fullName>
    </submittedName>
</protein>
<feature type="transmembrane region" description="Helical" evidence="2">
    <location>
        <begin position="125"/>
        <end position="146"/>
    </location>
</feature>
<keyword evidence="4" id="KW-1185">Reference proteome</keyword>
<proteinExistence type="predicted"/>
<keyword evidence="2" id="KW-0472">Membrane</keyword>
<feature type="region of interest" description="Disordered" evidence="1">
    <location>
        <begin position="1"/>
        <end position="58"/>
    </location>
</feature>
<keyword evidence="2" id="KW-0812">Transmembrane</keyword>